<comment type="caution">
    <text evidence="3">The sequence shown here is derived from an EMBL/GenBank/DDBJ whole genome shotgun (WGS) entry which is preliminary data.</text>
</comment>
<gene>
    <name evidence="3" type="ORF">EGK74_04205</name>
</gene>
<accession>A0A3N4N268</accession>
<keyword evidence="4" id="KW-1185">Reference proteome</keyword>
<dbReference type="AlphaFoldDB" id="A0A3N4N268"/>
<evidence type="ECO:0000256" key="1">
    <source>
        <dbReference type="SAM" id="MobiDB-lite"/>
    </source>
</evidence>
<sequence>MEQKNSRPNTGTNTSVSDGLNHARHDNRFSPTSQCGEILAVLQGGRSITHYQAAQMGIMGFPARISELRAAGYPIVCTMQVHENKHGKTVKRGVYTLAAEKGAGL</sequence>
<organism evidence="3 4">
    <name type="scientific">Neisseria weixii</name>
    <dbReference type="NCBI Taxonomy" id="1853276"/>
    <lineage>
        <taxon>Bacteria</taxon>
        <taxon>Pseudomonadati</taxon>
        <taxon>Pseudomonadota</taxon>
        <taxon>Betaproteobacteria</taxon>
        <taxon>Neisseriales</taxon>
        <taxon>Neisseriaceae</taxon>
        <taxon>Neisseria</taxon>
    </lineage>
</organism>
<proteinExistence type="predicted"/>
<dbReference type="RefSeq" id="WP_123804401.1">
    <property type="nucleotide sequence ID" value="NZ_RPFL01000007.1"/>
</dbReference>
<dbReference type="Pfam" id="PF14090">
    <property type="entry name" value="HTH_39"/>
    <property type="match status" value="1"/>
</dbReference>
<evidence type="ECO:0000313" key="3">
    <source>
        <dbReference type="EMBL" id="RPD89428.1"/>
    </source>
</evidence>
<reference evidence="3 4" key="1">
    <citation type="submission" date="2018-11" db="EMBL/GenBank/DDBJ databases">
        <title>Neisseria weixii sp. nov. isolated from the rectal contents of plateau pika (Ochotona cruzoniae).</title>
        <authorList>
            <person name="Zhang G."/>
        </authorList>
    </citation>
    <scope>NUCLEOTIDE SEQUENCE [LARGE SCALE GENOMIC DNA]</scope>
    <source>
        <strain evidence="3 4">10009</strain>
    </source>
</reference>
<evidence type="ECO:0000313" key="4">
    <source>
        <dbReference type="Proteomes" id="UP000272412"/>
    </source>
</evidence>
<dbReference type="EMBL" id="RPFL01000007">
    <property type="protein sequence ID" value="RPD89428.1"/>
    <property type="molecule type" value="Genomic_DNA"/>
</dbReference>
<feature type="region of interest" description="Disordered" evidence="1">
    <location>
        <begin position="1"/>
        <end position="30"/>
    </location>
</feature>
<name>A0A3N4N268_9NEIS</name>
<feature type="compositionally biased region" description="Polar residues" evidence="1">
    <location>
        <begin position="1"/>
        <end position="18"/>
    </location>
</feature>
<dbReference type="OrthoDB" id="8605365at2"/>
<feature type="domain" description="Winged helix-turn-helix" evidence="2">
    <location>
        <begin position="33"/>
        <end position="98"/>
    </location>
</feature>
<protein>
    <recommendedName>
        <fullName evidence="2">Winged helix-turn-helix domain-containing protein</fullName>
    </recommendedName>
</protein>
<dbReference type="Proteomes" id="UP000272412">
    <property type="component" value="Unassembled WGS sequence"/>
</dbReference>
<dbReference type="InterPro" id="IPR055245">
    <property type="entry name" value="HTH_proteobacteria"/>
</dbReference>
<evidence type="ECO:0000259" key="2">
    <source>
        <dbReference type="Pfam" id="PF14090"/>
    </source>
</evidence>